<dbReference type="EMBL" id="JAUCMX010000007">
    <property type="protein sequence ID" value="KAK3539750.1"/>
    <property type="molecule type" value="Genomic_DNA"/>
</dbReference>
<evidence type="ECO:0000259" key="1">
    <source>
        <dbReference type="Pfam" id="PF00078"/>
    </source>
</evidence>
<dbReference type="Pfam" id="PF00078">
    <property type="entry name" value="RVT_1"/>
    <property type="match status" value="1"/>
</dbReference>
<accession>A0AAE0R369</accession>
<evidence type="ECO:0000313" key="2">
    <source>
        <dbReference type="EMBL" id="KAK3539750.1"/>
    </source>
</evidence>
<dbReference type="PANTHER" id="PTHR47510:SF3">
    <property type="entry name" value="ENDO_EXONUCLEASE_PHOSPHATASE DOMAIN-CONTAINING PROTEIN"/>
    <property type="match status" value="1"/>
</dbReference>
<dbReference type="AlphaFoldDB" id="A0AAE0R369"/>
<proteinExistence type="predicted"/>
<dbReference type="InterPro" id="IPR000477">
    <property type="entry name" value="RT_dom"/>
</dbReference>
<evidence type="ECO:0000313" key="3">
    <source>
        <dbReference type="Proteomes" id="UP001274896"/>
    </source>
</evidence>
<name>A0AAE0R369_9TELE</name>
<protein>
    <recommendedName>
        <fullName evidence="1">Reverse transcriptase domain-containing protein</fullName>
    </recommendedName>
</protein>
<feature type="domain" description="Reverse transcriptase" evidence="1">
    <location>
        <begin position="203"/>
        <end position="312"/>
    </location>
</feature>
<gene>
    <name evidence="2" type="ORF">QTP70_013188</name>
</gene>
<keyword evidence="3" id="KW-1185">Reference proteome</keyword>
<comment type="caution">
    <text evidence="2">The sequence shown here is derived from an EMBL/GenBank/DDBJ whole genome shotgun (WGS) entry which is preliminary data.</text>
</comment>
<sequence length="331" mass="37229">MAVVVNPGLDRSVDKCIRVYSNQKLWMTREVKQLLRERNTAFRSGNHAHYSTARANLKRGIRQAKLDYRRRIEDHLDSNNNRQVWQGVQSHQFQDPGAAEGDATLAEKLSLFFARFEVEPAETATPHLMALSNLTLTVEESKVKHTLRSVNPRKATGPDSVPARGMKDCVDQLAVIFTKIFNQFLALSNVTPCLKSSIIVPLPKKSHISSLSDYRPIALTPVLMKCFEKVRSHITSLLPPSFDSHQFVYRGNRSTEDTVATALHAALSHLEKQGSYVWMVFVDYSSVFNTILAQILVDKLEDLGLRHSTCMWADTHLRPSASAPAPHRALC</sequence>
<reference evidence="2" key="1">
    <citation type="submission" date="2023-06" db="EMBL/GenBank/DDBJ databases">
        <title>Male Hemibagrus guttatus genome.</title>
        <authorList>
            <person name="Bian C."/>
        </authorList>
    </citation>
    <scope>NUCLEOTIDE SEQUENCE</scope>
    <source>
        <strain evidence="2">Male_cb2023</strain>
        <tissue evidence="2">Muscle</tissue>
    </source>
</reference>
<dbReference type="Proteomes" id="UP001274896">
    <property type="component" value="Unassembled WGS sequence"/>
</dbReference>
<organism evidence="2 3">
    <name type="scientific">Hemibagrus guttatus</name>
    <dbReference type="NCBI Taxonomy" id="175788"/>
    <lineage>
        <taxon>Eukaryota</taxon>
        <taxon>Metazoa</taxon>
        <taxon>Chordata</taxon>
        <taxon>Craniata</taxon>
        <taxon>Vertebrata</taxon>
        <taxon>Euteleostomi</taxon>
        <taxon>Actinopterygii</taxon>
        <taxon>Neopterygii</taxon>
        <taxon>Teleostei</taxon>
        <taxon>Ostariophysi</taxon>
        <taxon>Siluriformes</taxon>
        <taxon>Bagridae</taxon>
        <taxon>Hemibagrus</taxon>
    </lineage>
</organism>
<dbReference type="PANTHER" id="PTHR47510">
    <property type="entry name" value="REVERSE TRANSCRIPTASE DOMAIN-CONTAINING PROTEIN"/>
    <property type="match status" value="1"/>
</dbReference>